<dbReference type="Proteomes" id="UP000602050">
    <property type="component" value="Unassembled WGS sequence"/>
</dbReference>
<name>A0A8J2ZRR9_9BACI</name>
<evidence type="ECO:0000313" key="2">
    <source>
        <dbReference type="Proteomes" id="UP000602050"/>
    </source>
</evidence>
<dbReference type="RefSeq" id="WP_188391556.1">
    <property type="nucleotide sequence ID" value="NZ_BMEV01000018.1"/>
</dbReference>
<organism evidence="1 2">
    <name type="scientific">Compostibacillus humi</name>
    <dbReference type="NCBI Taxonomy" id="1245525"/>
    <lineage>
        <taxon>Bacteria</taxon>
        <taxon>Bacillati</taxon>
        <taxon>Bacillota</taxon>
        <taxon>Bacilli</taxon>
        <taxon>Bacillales</taxon>
        <taxon>Bacillaceae</taxon>
        <taxon>Compostibacillus</taxon>
    </lineage>
</organism>
<comment type="caution">
    <text evidence="1">The sequence shown here is derived from an EMBL/GenBank/DDBJ whole genome shotgun (WGS) entry which is preliminary data.</text>
</comment>
<proteinExistence type="predicted"/>
<reference evidence="1" key="2">
    <citation type="submission" date="2020-09" db="EMBL/GenBank/DDBJ databases">
        <authorList>
            <person name="Sun Q."/>
            <person name="Zhou Y."/>
        </authorList>
    </citation>
    <scope>NUCLEOTIDE SEQUENCE</scope>
    <source>
        <strain evidence="1">CGMCC 1.12360</strain>
    </source>
</reference>
<dbReference type="AlphaFoldDB" id="A0A8J2ZRR9"/>
<protein>
    <submittedName>
        <fullName evidence="1">Uncharacterized protein</fullName>
    </submittedName>
</protein>
<gene>
    <name evidence="1" type="ORF">GCM10010978_12770</name>
</gene>
<dbReference type="EMBL" id="BMEV01000018">
    <property type="protein sequence ID" value="GGH74172.1"/>
    <property type="molecule type" value="Genomic_DNA"/>
</dbReference>
<keyword evidence="2" id="KW-1185">Reference proteome</keyword>
<dbReference type="SUPFAM" id="SSF52540">
    <property type="entry name" value="P-loop containing nucleoside triphosphate hydrolases"/>
    <property type="match status" value="1"/>
</dbReference>
<sequence>MKKYYYAAGNTSAGFVNLIKSNVDYLKQIISLKHPSHRLKTAILQEIIETYEQKEPMEILKSSLGEAYIDGVILPQKSIAILDNYMTKELEDVVELDLERFFPKQPPKNQELYAAYEGKRKEAYDSFAQGLAIHDDLEAIYVREMDFAKADRLAERFIAELVAAQPDKNKKSRITYRFFGTNTRDGVVNVVPHIIESIPKVYYIKGRAGTGKSTFMKKVGNACSAKGYDVFLYRCSFDPNSLDMVHVPELGFSMFDSTEPHEFFPGREGEEIIDLYEETVTPGTDEKYADEIGKITRHYKSFMKKGIVYLKEAGEIFDQIEETYPFDEETKGNIASFILTKVIS</sequence>
<reference evidence="1" key="1">
    <citation type="journal article" date="2014" name="Int. J. Syst. Evol. Microbiol.">
        <title>Complete genome sequence of Corynebacterium casei LMG S-19264T (=DSM 44701T), isolated from a smear-ripened cheese.</title>
        <authorList>
            <consortium name="US DOE Joint Genome Institute (JGI-PGF)"/>
            <person name="Walter F."/>
            <person name="Albersmeier A."/>
            <person name="Kalinowski J."/>
            <person name="Ruckert C."/>
        </authorList>
    </citation>
    <scope>NUCLEOTIDE SEQUENCE</scope>
    <source>
        <strain evidence="1">CGMCC 1.12360</strain>
    </source>
</reference>
<evidence type="ECO:0000313" key="1">
    <source>
        <dbReference type="EMBL" id="GGH74172.1"/>
    </source>
</evidence>
<accession>A0A8J2ZRR9</accession>
<dbReference type="InterPro" id="IPR027417">
    <property type="entry name" value="P-loop_NTPase"/>
</dbReference>